<dbReference type="GO" id="GO:0015095">
    <property type="term" value="F:magnesium ion transmembrane transporter activity"/>
    <property type="evidence" value="ECO:0007669"/>
    <property type="project" value="TreeGrafter"/>
</dbReference>
<evidence type="ECO:0000256" key="9">
    <source>
        <dbReference type="ARBA" id="ARBA00023136"/>
    </source>
</evidence>
<dbReference type="GO" id="GO:0000287">
    <property type="term" value="F:magnesium ion binding"/>
    <property type="evidence" value="ECO:0007669"/>
    <property type="project" value="TreeGrafter"/>
</dbReference>
<evidence type="ECO:0000256" key="7">
    <source>
        <dbReference type="ARBA" id="ARBA00022989"/>
    </source>
</evidence>
<dbReference type="GO" id="GO:0050897">
    <property type="term" value="F:cobalt ion binding"/>
    <property type="evidence" value="ECO:0007669"/>
    <property type="project" value="TreeGrafter"/>
</dbReference>
<dbReference type="Proteomes" id="UP000184342">
    <property type="component" value="Unassembled WGS sequence"/>
</dbReference>
<dbReference type="InterPro" id="IPR045861">
    <property type="entry name" value="CorA_cytoplasmic_dom"/>
</dbReference>
<dbReference type="FunFam" id="1.20.58.340:FF:000004">
    <property type="entry name" value="Magnesium transport protein CorA"/>
    <property type="match status" value="1"/>
</dbReference>
<dbReference type="Pfam" id="PF01544">
    <property type="entry name" value="CorA"/>
    <property type="match status" value="1"/>
</dbReference>
<dbReference type="RefSeq" id="WP_178138527.1">
    <property type="nucleotide sequence ID" value="NZ_FQYT01000007.1"/>
</dbReference>
<feature type="transmembrane region" description="Helical" evidence="13">
    <location>
        <begin position="254"/>
        <end position="274"/>
    </location>
</feature>
<dbReference type="CDD" id="cd12826">
    <property type="entry name" value="EcCorA_ZntB-like_u1"/>
    <property type="match status" value="1"/>
</dbReference>
<protein>
    <submittedName>
        <fullName evidence="14">Magnesium transporter</fullName>
    </submittedName>
</protein>
<keyword evidence="7 13" id="KW-1133">Transmembrane helix</keyword>
<dbReference type="STRING" id="1122934.SAMN02745691_00852"/>
<evidence type="ECO:0000256" key="4">
    <source>
        <dbReference type="ARBA" id="ARBA00022475"/>
    </source>
</evidence>
<keyword evidence="5 13" id="KW-0812">Transmembrane</keyword>
<evidence type="ECO:0000256" key="13">
    <source>
        <dbReference type="SAM" id="Phobius"/>
    </source>
</evidence>
<gene>
    <name evidence="14" type="ORF">SAMN02745691_00852</name>
</gene>
<dbReference type="SUPFAM" id="SSF144083">
    <property type="entry name" value="Magnesium transport protein CorA, transmembrane region"/>
    <property type="match status" value="1"/>
</dbReference>
<comment type="similarity">
    <text evidence="2">Belongs to the CorA metal ion transporter (MIT) (TC 1.A.35) family.</text>
</comment>
<evidence type="ECO:0000256" key="1">
    <source>
        <dbReference type="ARBA" id="ARBA00004651"/>
    </source>
</evidence>
<evidence type="ECO:0000256" key="10">
    <source>
        <dbReference type="ARBA" id="ARBA00034269"/>
    </source>
</evidence>
<feature type="transmembrane region" description="Helical" evidence="13">
    <location>
        <begin position="286"/>
        <end position="306"/>
    </location>
</feature>
<dbReference type="PANTHER" id="PTHR46494">
    <property type="entry name" value="CORA FAMILY METAL ION TRANSPORTER (EUROFUNG)"/>
    <property type="match status" value="1"/>
</dbReference>
<reference evidence="14 15" key="1">
    <citation type="submission" date="2016-11" db="EMBL/GenBank/DDBJ databases">
        <authorList>
            <person name="Jaros S."/>
            <person name="Januszkiewicz K."/>
            <person name="Wedrychowicz H."/>
        </authorList>
    </citation>
    <scope>NUCLEOTIDE SEQUENCE [LARGE SCALE GENOMIC DNA]</scope>
    <source>
        <strain evidence="14 15">DSM 15970</strain>
    </source>
</reference>
<keyword evidence="3" id="KW-0813">Transport</keyword>
<keyword evidence="15" id="KW-1185">Reference proteome</keyword>
<keyword evidence="6" id="KW-0460">Magnesium</keyword>
<accession>A0A1M6E4B1</accession>
<organism evidence="14 15">
    <name type="scientific">Parasporobacterium paucivorans DSM 15970</name>
    <dbReference type="NCBI Taxonomy" id="1122934"/>
    <lineage>
        <taxon>Bacteria</taxon>
        <taxon>Bacillati</taxon>
        <taxon>Bacillota</taxon>
        <taxon>Clostridia</taxon>
        <taxon>Lachnospirales</taxon>
        <taxon>Lachnospiraceae</taxon>
        <taxon>Parasporobacterium</taxon>
    </lineage>
</organism>
<keyword evidence="8" id="KW-0406">Ion transport</keyword>
<feature type="coiled-coil region" evidence="12">
    <location>
        <begin position="138"/>
        <end position="165"/>
    </location>
</feature>
<evidence type="ECO:0000256" key="8">
    <source>
        <dbReference type="ARBA" id="ARBA00023065"/>
    </source>
</evidence>
<evidence type="ECO:0000313" key="15">
    <source>
        <dbReference type="Proteomes" id="UP000184342"/>
    </source>
</evidence>
<dbReference type="Gene3D" id="1.20.58.340">
    <property type="entry name" value="Magnesium transport protein CorA, transmembrane region"/>
    <property type="match status" value="2"/>
</dbReference>
<evidence type="ECO:0000256" key="11">
    <source>
        <dbReference type="ARBA" id="ARBA00045497"/>
    </source>
</evidence>
<comment type="catalytic activity">
    <reaction evidence="10">
        <text>Mg(2+)(in) = Mg(2+)(out)</text>
        <dbReference type="Rhea" id="RHEA:29827"/>
        <dbReference type="ChEBI" id="CHEBI:18420"/>
    </reaction>
</comment>
<keyword evidence="9 13" id="KW-0472">Membrane</keyword>
<evidence type="ECO:0000313" key="14">
    <source>
        <dbReference type="EMBL" id="SHI80245.1"/>
    </source>
</evidence>
<dbReference type="AlphaFoldDB" id="A0A1M6E4B1"/>
<dbReference type="SUPFAM" id="SSF143865">
    <property type="entry name" value="CorA soluble domain-like"/>
    <property type="match status" value="1"/>
</dbReference>
<dbReference type="InterPro" id="IPR002523">
    <property type="entry name" value="MgTranspt_CorA/ZnTranspt_ZntB"/>
</dbReference>
<sequence length="312" mass="36799">MIYYQMGEKITTISQGEINENIITAGVITLAELESEFVKFGFSEATVIQCKKNERRIHGTIDVYDDYHFGIINGIDARNYLNLQDKIALYIKKNLFIVVIIKDEDESVGAKFREALEHVNKRMLTLEKMISAFLERLISEDYDILEDLEEKIRQLEENISNREINKEFPIDITDIRKHLLILHDFYDQLIILGETLQENENDLFEEEKLRYFRIFTNRVKRLSYDVQMLQEYCSHVKEAYHAQMDNNLNSVMEIFTVVAAIFLPLTLIAGWYGMNFESMPELSWKFGYPMVILISVVVVILALRYFRKRKLF</sequence>
<dbReference type="GO" id="GO:0015087">
    <property type="term" value="F:cobalt ion transmembrane transporter activity"/>
    <property type="evidence" value="ECO:0007669"/>
    <property type="project" value="TreeGrafter"/>
</dbReference>
<proteinExistence type="inferred from homology"/>
<comment type="subcellular location">
    <subcellularLocation>
        <location evidence="1">Cell membrane</location>
        <topology evidence="1">Multi-pass membrane protein</topology>
    </subcellularLocation>
</comment>
<keyword evidence="12" id="KW-0175">Coiled coil</keyword>
<dbReference type="InterPro" id="IPR045863">
    <property type="entry name" value="CorA_TM1_TM2"/>
</dbReference>
<evidence type="ECO:0000256" key="12">
    <source>
        <dbReference type="SAM" id="Coils"/>
    </source>
</evidence>
<dbReference type="PANTHER" id="PTHR46494:SF1">
    <property type="entry name" value="CORA FAMILY METAL ION TRANSPORTER (EUROFUNG)"/>
    <property type="match status" value="1"/>
</dbReference>
<evidence type="ECO:0000256" key="2">
    <source>
        <dbReference type="ARBA" id="ARBA00009765"/>
    </source>
</evidence>
<dbReference type="EMBL" id="FQYT01000007">
    <property type="protein sequence ID" value="SHI80245.1"/>
    <property type="molecule type" value="Genomic_DNA"/>
</dbReference>
<name>A0A1M6E4B1_9FIRM</name>
<comment type="function">
    <text evidence="11">Mediates influx of magnesium ions. Alternates between open and closed states. Activated by low cytoplasmic Mg(2+) levels. Inactive when cytoplasmic Mg(2+) levels are high.</text>
</comment>
<evidence type="ECO:0000256" key="6">
    <source>
        <dbReference type="ARBA" id="ARBA00022842"/>
    </source>
</evidence>
<keyword evidence="4" id="KW-1003">Cell membrane</keyword>
<dbReference type="GO" id="GO:0005886">
    <property type="term" value="C:plasma membrane"/>
    <property type="evidence" value="ECO:0007669"/>
    <property type="project" value="UniProtKB-SubCell"/>
</dbReference>
<evidence type="ECO:0000256" key="3">
    <source>
        <dbReference type="ARBA" id="ARBA00022448"/>
    </source>
</evidence>
<evidence type="ECO:0000256" key="5">
    <source>
        <dbReference type="ARBA" id="ARBA00022692"/>
    </source>
</evidence>